<evidence type="ECO:0000313" key="1">
    <source>
        <dbReference type="EnsemblMetazoa" id="ASTEI00725-PA"/>
    </source>
</evidence>
<dbReference type="CDD" id="cd19941">
    <property type="entry name" value="TIL"/>
    <property type="match status" value="1"/>
</dbReference>
<dbReference type="AlphaFoldDB" id="A0A182XWY9"/>
<name>A0A182XWY9_ANOST</name>
<dbReference type="EnsemblMetazoa" id="ASTEI00725-RA">
    <property type="protein sequence ID" value="ASTEI00725-PA"/>
    <property type="gene ID" value="ASTEI00725"/>
</dbReference>
<dbReference type="VEuPathDB" id="VectorBase:ASTE009119"/>
<dbReference type="InterPro" id="IPR002919">
    <property type="entry name" value="TIL_dom"/>
</dbReference>
<protein>
    <submittedName>
        <fullName evidence="1">TIL domain-containing protein</fullName>
    </submittedName>
</protein>
<dbReference type="OMA" id="SEQDINC"/>
<evidence type="ECO:0000313" key="2">
    <source>
        <dbReference type="Proteomes" id="UP000076408"/>
    </source>
</evidence>
<dbReference type="Pfam" id="PF01826">
    <property type="entry name" value="TIL"/>
    <property type="match status" value="1"/>
</dbReference>
<dbReference type="SUPFAM" id="SSF57567">
    <property type="entry name" value="Serine protease inhibitors"/>
    <property type="match status" value="1"/>
</dbReference>
<dbReference type="Proteomes" id="UP000076408">
    <property type="component" value="Unassembled WGS sequence"/>
</dbReference>
<dbReference type="PROSITE" id="PS51257">
    <property type="entry name" value="PROKAR_LIPOPROTEIN"/>
    <property type="match status" value="1"/>
</dbReference>
<accession>A0A182XWY9</accession>
<reference evidence="2" key="1">
    <citation type="journal article" date="2014" name="Genome Biol.">
        <title>Genome analysis of a major urban malaria vector mosquito, Anopheles stephensi.</title>
        <authorList>
            <person name="Jiang X."/>
            <person name="Peery A."/>
            <person name="Hall A.B."/>
            <person name="Sharma A."/>
            <person name="Chen X.G."/>
            <person name="Waterhouse R.M."/>
            <person name="Komissarov A."/>
            <person name="Riehle M.M."/>
            <person name="Shouche Y."/>
            <person name="Sharakhova M.V."/>
            <person name="Lawson D."/>
            <person name="Pakpour N."/>
            <person name="Arensburger P."/>
            <person name="Davidson V.L."/>
            <person name="Eiglmeier K."/>
            <person name="Emrich S."/>
            <person name="George P."/>
            <person name="Kennedy R.C."/>
            <person name="Mane S.P."/>
            <person name="Maslen G."/>
            <person name="Oringanje C."/>
            <person name="Qi Y."/>
            <person name="Settlage R."/>
            <person name="Tojo M."/>
            <person name="Tubio J.M."/>
            <person name="Unger M.F."/>
            <person name="Wang B."/>
            <person name="Vernick K.D."/>
            <person name="Ribeiro J.M."/>
            <person name="James A.A."/>
            <person name="Michel K."/>
            <person name="Riehle M.A."/>
            <person name="Luckhart S."/>
            <person name="Sharakhov I.V."/>
            <person name="Tu Z."/>
        </authorList>
    </citation>
    <scope>NUCLEOTIDE SEQUENCE [LARGE SCALE GENOMIC DNA]</scope>
    <source>
        <strain evidence="2">Indian</strain>
    </source>
</reference>
<dbReference type="InterPro" id="IPR036084">
    <property type="entry name" value="Ser_inhib-like_sf"/>
</dbReference>
<dbReference type="Gene3D" id="2.10.25.10">
    <property type="entry name" value="Laminin"/>
    <property type="match status" value="1"/>
</dbReference>
<proteinExistence type="predicted"/>
<reference evidence="1" key="2">
    <citation type="submission" date="2020-05" db="UniProtKB">
        <authorList>
            <consortium name="EnsemblMetazoa"/>
        </authorList>
    </citation>
    <scope>IDENTIFICATION</scope>
    <source>
        <strain evidence="1">Indian</strain>
    </source>
</reference>
<sequence length="82" mass="9272">MKLLLALFAVLLLASCLEASRCIPKRCPRNERFTCCVPCTQKYCSEQDINCPDVCRPGCVCRNGFVRENQFGNCVRPKLCPK</sequence>
<dbReference type="VEuPathDB" id="VectorBase:ASTEI20_037857"/>
<organism evidence="1 2">
    <name type="scientific">Anopheles stephensi</name>
    <name type="common">Indo-Pakistan malaria mosquito</name>
    <dbReference type="NCBI Taxonomy" id="30069"/>
    <lineage>
        <taxon>Eukaryota</taxon>
        <taxon>Metazoa</taxon>
        <taxon>Ecdysozoa</taxon>
        <taxon>Arthropoda</taxon>
        <taxon>Hexapoda</taxon>
        <taxon>Insecta</taxon>
        <taxon>Pterygota</taxon>
        <taxon>Neoptera</taxon>
        <taxon>Endopterygota</taxon>
        <taxon>Diptera</taxon>
        <taxon>Nematocera</taxon>
        <taxon>Culicoidea</taxon>
        <taxon>Culicidae</taxon>
        <taxon>Anophelinae</taxon>
        <taxon>Anopheles</taxon>
    </lineage>
</organism>
<dbReference type="VEuPathDB" id="VectorBase:ASTEI00725"/>
<keyword evidence="2" id="KW-1185">Reference proteome</keyword>